<reference evidence="1 2" key="1">
    <citation type="submission" date="2022-12" db="EMBL/GenBank/DDBJ databases">
        <title>Metagenome assembled genome from gulf of manar.</title>
        <authorList>
            <person name="Kohli P."/>
            <person name="Pk S."/>
            <person name="Venkata Ramana C."/>
            <person name="Sasikala C."/>
        </authorList>
    </citation>
    <scope>NUCLEOTIDE SEQUENCE [LARGE SCALE GENOMIC DNA]</scope>
    <source>
        <strain evidence="1">JB008</strain>
    </source>
</reference>
<dbReference type="AlphaFoldDB" id="A0AAJ1IHB0"/>
<name>A0AAJ1IHB0_9SPIO</name>
<sequence length="413" mass="48817">MEYSNLVEISKDLLYETWIDQPVFFTDILYYSLVNNQDKEVERFRLFRVLEKVSSALANTAHIKEIAIHFKLGKFRYNLVIINGLDRDKKSFLTVGFPEDFEVESEPEPVELIHDADKPIQKKSRIIEDHLFSYFRGIYLADQETAIKLYHCSNVDFYRRSIVTEYEPEKRFYYAEVMTSIQPNSERKLHVTDYRSIYLQVTPNNIIYKRSYLEKRKQVPYYMLHKVLEDLPEEDRPPLEDLFDIYDPRLEFMLNFPTEVKYPSKMVIKKRRLYTVEDMAGYILKGFEKNKAAKLLLNLSCESPSLIIAAICSAIRVSKNPDHLADRLLNQDTPYNFDPILKAPYGKGVVLANRLGYQVNWRWPLEVWMQKTNEWEKEVEELMTLLPDDLLNKQETKESLESLNIYEISSYGG</sequence>
<gene>
    <name evidence="1" type="ORF">PQJ61_14220</name>
</gene>
<comment type="caution">
    <text evidence="1">The sequence shown here is derived from an EMBL/GenBank/DDBJ whole genome shotgun (WGS) entry which is preliminary data.</text>
</comment>
<accession>A0AAJ1IHB0</accession>
<evidence type="ECO:0000313" key="1">
    <source>
        <dbReference type="EMBL" id="MDC7227918.1"/>
    </source>
</evidence>
<dbReference type="Proteomes" id="UP001221217">
    <property type="component" value="Unassembled WGS sequence"/>
</dbReference>
<evidence type="ECO:0000313" key="2">
    <source>
        <dbReference type="Proteomes" id="UP001221217"/>
    </source>
</evidence>
<protein>
    <submittedName>
        <fullName evidence="1">Uncharacterized protein</fullName>
    </submittedName>
</protein>
<organism evidence="1 2">
    <name type="scientific">Candidatus Thalassospirochaeta sargassi</name>
    <dbReference type="NCBI Taxonomy" id="3119039"/>
    <lineage>
        <taxon>Bacteria</taxon>
        <taxon>Pseudomonadati</taxon>
        <taxon>Spirochaetota</taxon>
        <taxon>Spirochaetia</taxon>
        <taxon>Spirochaetales</taxon>
        <taxon>Spirochaetaceae</taxon>
        <taxon>Candidatus Thalassospirochaeta</taxon>
    </lineage>
</organism>
<proteinExistence type="predicted"/>
<dbReference type="EMBL" id="JAQQAL010000035">
    <property type="protein sequence ID" value="MDC7227918.1"/>
    <property type="molecule type" value="Genomic_DNA"/>
</dbReference>